<evidence type="ECO:0000256" key="1">
    <source>
        <dbReference type="SAM" id="MobiDB-lite"/>
    </source>
</evidence>
<feature type="region of interest" description="Disordered" evidence="1">
    <location>
        <begin position="1"/>
        <end position="101"/>
    </location>
</feature>
<evidence type="ECO:0000313" key="3">
    <source>
        <dbReference type="Proteomes" id="UP000193689"/>
    </source>
</evidence>
<dbReference type="RefSeq" id="XP_040713127.1">
    <property type="nucleotide sequence ID" value="XM_040864300.1"/>
</dbReference>
<keyword evidence="3" id="KW-1185">Reference proteome</keyword>
<evidence type="ECO:0000313" key="2">
    <source>
        <dbReference type="EMBL" id="ORY60900.1"/>
    </source>
</evidence>
<dbReference type="AlphaFoldDB" id="A0A1Y2DNS6"/>
<dbReference type="OrthoDB" id="10629552at2759"/>
<sequence length="169" mass="18429">MAPSFLSFKELRRRSRASFRTDRSTENTDTSSNDDNQNTENTTPTTGSITPPSITPPSIAALSDPAHSFQTKDPSQLSLPLVPPRPPLQTTTNTNRFSVSGMTGLGSPTVVGRTKSLPVSQYAPRISNIVENSWVWFITPCFQSTGVGWRCSGHWRSGNLGQTMSTNAR</sequence>
<dbReference type="EMBL" id="MCFJ01000011">
    <property type="protein sequence ID" value="ORY60900.1"/>
    <property type="molecule type" value="Genomic_DNA"/>
</dbReference>
<dbReference type="GeneID" id="63780512"/>
<comment type="caution">
    <text evidence="2">The sequence shown here is derived from an EMBL/GenBank/DDBJ whole genome shotgun (WGS) entry which is preliminary data.</text>
</comment>
<dbReference type="InParanoid" id="A0A1Y2DNS6"/>
<organism evidence="2 3">
    <name type="scientific">Pseudomassariella vexata</name>
    <dbReference type="NCBI Taxonomy" id="1141098"/>
    <lineage>
        <taxon>Eukaryota</taxon>
        <taxon>Fungi</taxon>
        <taxon>Dikarya</taxon>
        <taxon>Ascomycota</taxon>
        <taxon>Pezizomycotina</taxon>
        <taxon>Sordariomycetes</taxon>
        <taxon>Xylariomycetidae</taxon>
        <taxon>Amphisphaeriales</taxon>
        <taxon>Pseudomassariaceae</taxon>
        <taxon>Pseudomassariella</taxon>
    </lineage>
</organism>
<feature type="compositionally biased region" description="Polar residues" evidence="1">
    <location>
        <begin position="90"/>
        <end position="101"/>
    </location>
</feature>
<accession>A0A1Y2DNS6</accession>
<dbReference type="Proteomes" id="UP000193689">
    <property type="component" value="Unassembled WGS sequence"/>
</dbReference>
<feature type="compositionally biased region" description="Low complexity" evidence="1">
    <location>
        <begin position="27"/>
        <end position="58"/>
    </location>
</feature>
<reference evidence="2 3" key="1">
    <citation type="submission" date="2016-07" db="EMBL/GenBank/DDBJ databases">
        <title>Pervasive Adenine N6-methylation of Active Genes in Fungi.</title>
        <authorList>
            <consortium name="DOE Joint Genome Institute"/>
            <person name="Mondo S.J."/>
            <person name="Dannebaum R.O."/>
            <person name="Kuo R.C."/>
            <person name="Labutti K."/>
            <person name="Haridas S."/>
            <person name="Kuo A."/>
            <person name="Salamov A."/>
            <person name="Ahrendt S.R."/>
            <person name="Lipzen A."/>
            <person name="Sullivan W."/>
            <person name="Andreopoulos W.B."/>
            <person name="Clum A."/>
            <person name="Lindquist E."/>
            <person name="Daum C."/>
            <person name="Ramamoorthy G.K."/>
            <person name="Gryganskyi A."/>
            <person name="Culley D."/>
            <person name="Magnuson J.K."/>
            <person name="James T.Y."/>
            <person name="O'Malley M.A."/>
            <person name="Stajich J.E."/>
            <person name="Spatafora J.W."/>
            <person name="Visel A."/>
            <person name="Grigoriev I.V."/>
        </authorList>
    </citation>
    <scope>NUCLEOTIDE SEQUENCE [LARGE SCALE GENOMIC DNA]</scope>
    <source>
        <strain evidence="2 3">CBS 129021</strain>
    </source>
</reference>
<name>A0A1Y2DNS6_9PEZI</name>
<proteinExistence type="predicted"/>
<protein>
    <submittedName>
        <fullName evidence="2">Uncharacterized protein</fullName>
    </submittedName>
</protein>
<gene>
    <name evidence="2" type="ORF">BCR38DRAFT_48864</name>
</gene>